<sequence length="114" mass="11809">MLPVESTMTLYHAFETLVVPLIVLACALSVAARYLPRTRERVKASLAGMLGGAMAPGWRGWIARRLSPAAAAGCATGCDTNSGCGTCGSNTSASAPPPSATGGNEQVIRFMRRP</sequence>
<keyword evidence="2" id="KW-1133">Transmembrane helix</keyword>
<name>A0A316EPC5_9BURK</name>
<evidence type="ECO:0000313" key="4">
    <source>
        <dbReference type="Proteomes" id="UP000245754"/>
    </source>
</evidence>
<evidence type="ECO:0000313" key="3">
    <source>
        <dbReference type="EMBL" id="PWK33167.1"/>
    </source>
</evidence>
<dbReference type="Pfam" id="PF20228">
    <property type="entry name" value="DUF6587"/>
    <property type="match status" value="1"/>
</dbReference>
<feature type="compositionally biased region" description="Low complexity" evidence="1">
    <location>
        <begin position="89"/>
        <end position="104"/>
    </location>
</feature>
<accession>A0A316EPC5</accession>
<evidence type="ECO:0000256" key="2">
    <source>
        <dbReference type="SAM" id="Phobius"/>
    </source>
</evidence>
<feature type="region of interest" description="Disordered" evidence="1">
    <location>
        <begin position="89"/>
        <end position="114"/>
    </location>
</feature>
<dbReference type="Proteomes" id="UP000245754">
    <property type="component" value="Unassembled WGS sequence"/>
</dbReference>
<organism evidence="3 4">
    <name type="scientific">Cupriavidus plantarum</name>
    <dbReference type="NCBI Taxonomy" id="942865"/>
    <lineage>
        <taxon>Bacteria</taxon>
        <taxon>Pseudomonadati</taxon>
        <taxon>Pseudomonadota</taxon>
        <taxon>Betaproteobacteria</taxon>
        <taxon>Burkholderiales</taxon>
        <taxon>Burkholderiaceae</taxon>
        <taxon>Cupriavidus</taxon>
    </lineage>
</organism>
<feature type="transmembrane region" description="Helical" evidence="2">
    <location>
        <begin position="12"/>
        <end position="35"/>
    </location>
</feature>
<dbReference type="EMBL" id="QGGT01000005">
    <property type="protein sequence ID" value="PWK33167.1"/>
    <property type="molecule type" value="Genomic_DNA"/>
</dbReference>
<gene>
    <name evidence="3" type="ORF">C7419_105161</name>
</gene>
<proteinExistence type="predicted"/>
<evidence type="ECO:0000256" key="1">
    <source>
        <dbReference type="SAM" id="MobiDB-lite"/>
    </source>
</evidence>
<reference evidence="3 4" key="1">
    <citation type="submission" date="2018-05" db="EMBL/GenBank/DDBJ databases">
        <title>Genomic Encyclopedia of Type Strains, Phase IV (KMG-V): Genome sequencing to study the core and pangenomes of soil and plant-associated prokaryotes.</title>
        <authorList>
            <person name="Whitman W."/>
        </authorList>
    </citation>
    <scope>NUCLEOTIDE SEQUENCE [LARGE SCALE GENOMIC DNA]</scope>
    <source>
        <strain evidence="3 4">SLV-132</strain>
    </source>
</reference>
<keyword evidence="2" id="KW-0472">Membrane</keyword>
<keyword evidence="4" id="KW-1185">Reference proteome</keyword>
<dbReference type="InterPro" id="IPR046494">
    <property type="entry name" value="DUF6587"/>
</dbReference>
<dbReference type="AlphaFoldDB" id="A0A316EPC5"/>
<keyword evidence="2" id="KW-0812">Transmembrane</keyword>
<protein>
    <submittedName>
        <fullName evidence="3">Uncharacterized protein</fullName>
    </submittedName>
</protein>
<comment type="caution">
    <text evidence="3">The sequence shown here is derived from an EMBL/GenBank/DDBJ whole genome shotgun (WGS) entry which is preliminary data.</text>
</comment>